<name>A0ACB9GYA2_CICIN</name>
<dbReference type="EMBL" id="CM042009">
    <property type="protein sequence ID" value="KAI3788459.1"/>
    <property type="molecule type" value="Genomic_DNA"/>
</dbReference>
<reference evidence="2" key="1">
    <citation type="journal article" date="2022" name="Mol. Ecol. Resour.">
        <title>The genomes of chicory, endive, great burdock and yacon provide insights into Asteraceae palaeo-polyploidization history and plant inulin production.</title>
        <authorList>
            <person name="Fan W."/>
            <person name="Wang S."/>
            <person name="Wang H."/>
            <person name="Wang A."/>
            <person name="Jiang F."/>
            <person name="Liu H."/>
            <person name="Zhao H."/>
            <person name="Xu D."/>
            <person name="Zhang Y."/>
        </authorList>
    </citation>
    <scope>NUCLEOTIDE SEQUENCE [LARGE SCALE GENOMIC DNA]</scope>
    <source>
        <strain evidence="2">cv. Punajuju</strain>
    </source>
</reference>
<evidence type="ECO:0000313" key="1">
    <source>
        <dbReference type="EMBL" id="KAI3788459.1"/>
    </source>
</evidence>
<accession>A0ACB9GYA2</accession>
<sequence length="362" mass="42334">MEMEASKRMNKSDDEHKTRKRTRKKVDRFFFLPDDILLDILKRFPDVFLRYKAKYVCRRWFNIITNMILLDHASFIHCNLRDFTTRLVDIREERLGLQVKVQDPDIPRIGKIRSWCNEFLLISDNNRKGSLYVYNQITKEGWYLPQHNASCCSCGNYAHKCGVALSFDRFKGIYKVAHLLMGRTIECHILILGRNITTRAYLNWKKIELPYMNEGKFIWGDPVSVQGRYLNWRIYGSNDLVSVDMVKEEICIISLPVSINRGMNTCYSFFVMGGFLAVCVGGPCDKAEIWVLKDFHKLKWEKLELALNSHWFFTTYFIYGVISKRYIIGGKPMYGIYSYDLKSGVTKELGIHMGFSDGLVVH</sequence>
<dbReference type="Proteomes" id="UP001055811">
    <property type="component" value="Linkage Group LG01"/>
</dbReference>
<comment type="caution">
    <text evidence="1">The sequence shown here is derived from an EMBL/GenBank/DDBJ whole genome shotgun (WGS) entry which is preliminary data.</text>
</comment>
<gene>
    <name evidence="1" type="ORF">L2E82_01227</name>
</gene>
<evidence type="ECO:0000313" key="2">
    <source>
        <dbReference type="Proteomes" id="UP001055811"/>
    </source>
</evidence>
<protein>
    <submittedName>
        <fullName evidence="1">Uncharacterized protein</fullName>
    </submittedName>
</protein>
<keyword evidence="2" id="KW-1185">Reference proteome</keyword>
<reference evidence="1 2" key="2">
    <citation type="journal article" date="2022" name="Mol. Ecol. Resour.">
        <title>The genomes of chicory, endive, great burdock and yacon provide insights into Asteraceae paleo-polyploidization history and plant inulin production.</title>
        <authorList>
            <person name="Fan W."/>
            <person name="Wang S."/>
            <person name="Wang H."/>
            <person name="Wang A."/>
            <person name="Jiang F."/>
            <person name="Liu H."/>
            <person name="Zhao H."/>
            <person name="Xu D."/>
            <person name="Zhang Y."/>
        </authorList>
    </citation>
    <scope>NUCLEOTIDE SEQUENCE [LARGE SCALE GENOMIC DNA]</scope>
    <source>
        <strain evidence="2">cv. Punajuju</strain>
        <tissue evidence="1">Leaves</tissue>
    </source>
</reference>
<organism evidence="1 2">
    <name type="scientific">Cichorium intybus</name>
    <name type="common">Chicory</name>
    <dbReference type="NCBI Taxonomy" id="13427"/>
    <lineage>
        <taxon>Eukaryota</taxon>
        <taxon>Viridiplantae</taxon>
        <taxon>Streptophyta</taxon>
        <taxon>Embryophyta</taxon>
        <taxon>Tracheophyta</taxon>
        <taxon>Spermatophyta</taxon>
        <taxon>Magnoliopsida</taxon>
        <taxon>eudicotyledons</taxon>
        <taxon>Gunneridae</taxon>
        <taxon>Pentapetalae</taxon>
        <taxon>asterids</taxon>
        <taxon>campanulids</taxon>
        <taxon>Asterales</taxon>
        <taxon>Asteraceae</taxon>
        <taxon>Cichorioideae</taxon>
        <taxon>Cichorieae</taxon>
        <taxon>Cichoriinae</taxon>
        <taxon>Cichorium</taxon>
    </lineage>
</organism>
<proteinExistence type="predicted"/>